<dbReference type="AlphaFoldDB" id="A0ABD3TSE1"/>
<name>A0ABD3TSE1_9LAMI</name>
<proteinExistence type="predicted"/>
<protein>
    <submittedName>
        <fullName evidence="1">Uncharacterized protein</fullName>
    </submittedName>
</protein>
<reference evidence="1 2" key="1">
    <citation type="submission" date="2024-12" db="EMBL/GenBank/DDBJ databases">
        <title>The unique morphological basis and parallel evolutionary history of personate flowers in Penstemon.</title>
        <authorList>
            <person name="Depatie T.H."/>
            <person name="Wessinger C.A."/>
        </authorList>
    </citation>
    <scope>NUCLEOTIDE SEQUENCE [LARGE SCALE GENOMIC DNA]</scope>
    <source>
        <strain evidence="1">WTNN_2</strain>
        <tissue evidence="1">Leaf</tissue>
    </source>
</reference>
<sequence>MKIFGIFYTVTVSKRSKKYLVNSRNVRSKFEEEKVKCKHKRGKMKSANIDEENDLNTTGEKDLMEHIKINIIHFRIVQNYFININNDKKAMYKEYKEKLPQRLARNKRLWLDGILELRPSKICRELCLLLVNEFDCDTCMLNINGRKISVGHSDIIYVLGLEDHGVRADLLNMEDADEQFKRKFALYMFGFFFKFLSLTKDINKLVEINLAHLVFECSVEGIRERQQTKNMYARGSLAFFYGKYHINFKS</sequence>
<comment type="caution">
    <text evidence="1">The sequence shown here is derived from an EMBL/GenBank/DDBJ whole genome shotgun (WGS) entry which is preliminary data.</text>
</comment>
<gene>
    <name evidence="1" type="ORF">ACJIZ3_023764</name>
</gene>
<dbReference type="Proteomes" id="UP001634393">
    <property type="component" value="Unassembled WGS sequence"/>
</dbReference>
<accession>A0ABD3TSE1</accession>
<organism evidence="1 2">
    <name type="scientific">Penstemon smallii</name>
    <dbReference type="NCBI Taxonomy" id="265156"/>
    <lineage>
        <taxon>Eukaryota</taxon>
        <taxon>Viridiplantae</taxon>
        <taxon>Streptophyta</taxon>
        <taxon>Embryophyta</taxon>
        <taxon>Tracheophyta</taxon>
        <taxon>Spermatophyta</taxon>
        <taxon>Magnoliopsida</taxon>
        <taxon>eudicotyledons</taxon>
        <taxon>Gunneridae</taxon>
        <taxon>Pentapetalae</taxon>
        <taxon>asterids</taxon>
        <taxon>lamiids</taxon>
        <taxon>Lamiales</taxon>
        <taxon>Plantaginaceae</taxon>
        <taxon>Cheloneae</taxon>
        <taxon>Penstemon</taxon>
    </lineage>
</organism>
<keyword evidence="2" id="KW-1185">Reference proteome</keyword>
<evidence type="ECO:0000313" key="2">
    <source>
        <dbReference type="Proteomes" id="UP001634393"/>
    </source>
</evidence>
<evidence type="ECO:0000313" key="1">
    <source>
        <dbReference type="EMBL" id="KAL3839173.1"/>
    </source>
</evidence>
<dbReference type="EMBL" id="JBJXBP010000003">
    <property type="protein sequence ID" value="KAL3839173.1"/>
    <property type="molecule type" value="Genomic_DNA"/>
</dbReference>